<organism evidence="2 3">
    <name type="scientific">Phytophthora lilii</name>
    <dbReference type="NCBI Taxonomy" id="2077276"/>
    <lineage>
        <taxon>Eukaryota</taxon>
        <taxon>Sar</taxon>
        <taxon>Stramenopiles</taxon>
        <taxon>Oomycota</taxon>
        <taxon>Peronosporomycetes</taxon>
        <taxon>Peronosporales</taxon>
        <taxon>Peronosporaceae</taxon>
        <taxon>Phytophthora</taxon>
    </lineage>
</organism>
<keyword evidence="1" id="KW-0812">Transmembrane</keyword>
<feature type="transmembrane region" description="Helical" evidence="1">
    <location>
        <begin position="126"/>
        <end position="148"/>
    </location>
</feature>
<name>A0A9W6U4M4_9STRA</name>
<keyword evidence="3" id="KW-1185">Reference proteome</keyword>
<evidence type="ECO:0000313" key="3">
    <source>
        <dbReference type="Proteomes" id="UP001165083"/>
    </source>
</evidence>
<evidence type="ECO:0000256" key="1">
    <source>
        <dbReference type="SAM" id="Phobius"/>
    </source>
</evidence>
<dbReference type="Proteomes" id="UP001165083">
    <property type="component" value="Unassembled WGS sequence"/>
</dbReference>
<dbReference type="EMBL" id="BSXW01000582">
    <property type="protein sequence ID" value="GMF26022.1"/>
    <property type="molecule type" value="Genomic_DNA"/>
</dbReference>
<protein>
    <submittedName>
        <fullName evidence="2">Unnamed protein product</fullName>
    </submittedName>
</protein>
<comment type="caution">
    <text evidence="2">The sequence shown here is derived from an EMBL/GenBank/DDBJ whole genome shotgun (WGS) entry which is preliminary data.</text>
</comment>
<feature type="transmembrane region" description="Helical" evidence="1">
    <location>
        <begin position="73"/>
        <end position="95"/>
    </location>
</feature>
<dbReference type="OrthoDB" id="110687at2759"/>
<reference evidence="2" key="1">
    <citation type="submission" date="2023-04" db="EMBL/GenBank/DDBJ databases">
        <title>Phytophthora lilii NBRC 32176.</title>
        <authorList>
            <person name="Ichikawa N."/>
            <person name="Sato H."/>
            <person name="Tonouchi N."/>
        </authorList>
    </citation>
    <scope>NUCLEOTIDE SEQUENCE</scope>
    <source>
        <strain evidence="2">NBRC 32176</strain>
    </source>
</reference>
<dbReference type="AlphaFoldDB" id="A0A9W6U4M4"/>
<evidence type="ECO:0000313" key="2">
    <source>
        <dbReference type="EMBL" id="GMF26022.1"/>
    </source>
</evidence>
<proteinExistence type="predicted"/>
<keyword evidence="1" id="KW-0472">Membrane</keyword>
<accession>A0A9W6U4M4</accession>
<sequence>MSVVPNNDHNYSLAAATLNGRHARHLESPAQPRFNVGQQIAPEPSSNKSVFRLGRESSSTNASFRQAYGALGLPLLVVAVVCILWTSWLIFLTLAPNEAANRLMHTEDYDNGQFWLIVEREPFVKWSSAIGFAVVYVGYMAVLVKMFMFQSVARRAKSNATSKSWYVVVAERCRLQQAVKVWVDLTGYDSKHRKYFVSIYSAYDVRNMPRILILHARAARTYY</sequence>
<keyword evidence="1" id="KW-1133">Transmembrane helix</keyword>
<gene>
    <name evidence="2" type="ORF">Plil01_001079500</name>
</gene>